<gene>
    <name evidence="3" type="ORF">RB2654_16496</name>
</gene>
<dbReference type="HOGENOM" id="CLU_747511_0_0_5"/>
<sequence>MTLNRAALAGRGGWRHEGPDGTVVALGDTGIRKTDVVSYALNGAAATFASWRDLVANYEEARRRAEQLDDHTDLATVHYTEIGVPFCPKQGETEEIGVAFLRDEGHDLARGIAPAWTRFITVSIDVQGTYFAVQVTAWGDGSCAQVVDRFDITQPSADAPNAERDEDGNGRTLDPGKYIEDWAVLDALSTRVWPVDGAQYGLRAAGLNVDFQGQPGVSDNAEAFWKARKKEGYGRRWFVTRGNGGKQASRLWLATPERKSGGGKGRSIKILNFATDRVKESVFAMLSRGSSAAGGLIIPRWMTDDRIEEFVSEFRNAKNVWEKKPGVVRNESFDLSVMARVVAEQLGLKKINFDTPPDWAIGGEQNRHAVPAEATEPGTAELHALPTRRVPRRLF</sequence>
<feature type="domain" description="Terminase large subunit GpA endonuclease" evidence="2">
    <location>
        <begin position="37"/>
        <end position="351"/>
    </location>
</feature>
<evidence type="ECO:0000259" key="2">
    <source>
        <dbReference type="Pfam" id="PF20454"/>
    </source>
</evidence>
<dbReference type="Proteomes" id="UP000002931">
    <property type="component" value="Unassembled WGS sequence"/>
</dbReference>
<evidence type="ECO:0000313" key="4">
    <source>
        <dbReference type="Proteomes" id="UP000002931"/>
    </source>
</evidence>
<comment type="caution">
    <text evidence="3">The sequence shown here is derived from an EMBL/GenBank/DDBJ whole genome shotgun (WGS) entry which is preliminary data.</text>
</comment>
<evidence type="ECO:0000256" key="1">
    <source>
        <dbReference type="SAM" id="MobiDB-lite"/>
    </source>
</evidence>
<reference evidence="3 4" key="1">
    <citation type="journal article" date="2010" name="J. Bacteriol.">
        <title>Genome sequences of Pelagibaca bermudensis HTCC2601T and Maritimibacter alkaliphilus HTCC2654T, the type strains of two marine Roseobacter genera.</title>
        <authorList>
            <person name="Thrash J.C."/>
            <person name="Cho J.C."/>
            <person name="Ferriera S."/>
            <person name="Johnson J."/>
            <person name="Vergin K.L."/>
            <person name="Giovannoni S.J."/>
        </authorList>
    </citation>
    <scope>NUCLEOTIDE SEQUENCE [LARGE SCALE GENOMIC DNA]</scope>
    <source>
        <strain evidence="3 4">HTCC2654</strain>
    </source>
</reference>
<feature type="region of interest" description="Disordered" evidence="1">
    <location>
        <begin position="154"/>
        <end position="174"/>
    </location>
</feature>
<dbReference type="RefSeq" id="WP_008333605.1">
    <property type="nucleotide sequence ID" value="NZ_CH902578.1"/>
</dbReference>
<dbReference type="InterPro" id="IPR046454">
    <property type="entry name" value="GpA_endonuclease"/>
</dbReference>
<dbReference type="AlphaFoldDB" id="A3VBF4"/>
<protein>
    <submittedName>
        <fullName evidence="3">Putative phage terminase large subunit</fullName>
    </submittedName>
</protein>
<organism evidence="3 4">
    <name type="scientific">Maritimibacter alkaliphilus HTCC2654</name>
    <dbReference type="NCBI Taxonomy" id="314271"/>
    <lineage>
        <taxon>Bacteria</taxon>
        <taxon>Pseudomonadati</taxon>
        <taxon>Pseudomonadota</taxon>
        <taxon>Alphaproteobacteria</taxon>
        <taxon>Rhodobacterales</taxon>
        <taxon>Roseobacteraceae</taxon>
        <taxon>Maritimibacter</taxon>
    </lineage>
</organism>
<dbReference type="GO" id="GO:0004519">
    <property type="term" value="F:endonuclease activity"/>
    <property type="evidence" value="ECO:0007669"/>
    <property type="project" value="InterPro"/>
</dbReference>
<dbReference type="STRING" id="314271.RB2654_16496"/>
<proteinExistence type="predicted"/>
<accession>A3VBF4</accession>
<keyword evidence="4" id="KW-1185">Reference proteome</keyword>
<name>A3VBF4_9RHOB</name>
<dbReference type="eggNOG" id="COG5525">
    <property type="taxonomic scope" value="Bacteria"/>
</dbReference>
<dbReference type="EMBL" id="AAMT01000002">
    <property type="protein sequence ID" value="EAQ14287.1"/>
    <property type="molecule type" value="Genomic_DNA"/>
</dbReference>
<evidence type="ECO:0000313" key="3">
    <source>
        <dbReference type="EMBL" id="EAQ14287.1"/>
    </source>
</evidence>
<dbReference type="Pfam" id="PF20454">
    <property type="entry name" value="GpA_nuclease"/>
    <property type="match status" value="1"/>
</dbReference>